<dbReference type="AlphaFoldDB" id="A0AAD4GLU1"/>
<keyword evidence="2" id="KW-1185">Reference proteome</keyword>
<sequence length="255" mass="29306">MVGTFHSHTHNCLCQLDWHPMYITGVGHMEDEGCKHLFSALNELARSTRHATRFHHHQAIKEFFSFWNEDKYEALTHFICNHFRQAMALVHKLMAKLTLLKDRLHLSDDDFPRFLAEERSYLLSVKRVPPQDGVKIRYVQSLDELAEWNAAHEVAIGALNSFIQGDQNTIASVLNAAHIHIDLAYTRLQNTEALVAHFQQLLDLESAWEVGGDEYNQYKKEATLGKYHEALGELEQLVIMRLFELVKLSLSGTGQ</sequence>
<reference evidence="1" key="2">
    <citation type="journal article" date="2020" name="Nat. Commun.">
        <title>Large-scale genome sequencing of mycorrhizal fungi provides insights into the early evolution of symbiotic traits.</title>
        <authorList>
            <person name="Miyauchi S."/>
            <person name="Kiss E."/>
            <person name="Kuo A."/>
            <person name="Drula E."/>
            <person name="Kohler A."/>
            <person name="Sanchez-Garcia M."/>
            <person name="Morin E."/>
            <person name="Andreopoulos B."/>
            <person name="Barry K.W."/>
            <person name="Bonito G."/>
            <person name="Buee M."/>
            <person name="Carver A."/>
            <person name="Chen C."/>
            <person name="Cichocki N."/>
            <person name="Clum A."/>
            <person name="Culley D."/>
            <person name="Crous P.W."/>
            <person name="Fauchery L."/>
            <person name="Girlanda M."/>
            <person name="Hayes R.D."/>
            <person name="Keri Z."/>
            <person name="LaButti K."/>
            <person name="Lipzen A."/>
            <person name="Lombard V."/>
            <person name="Magnuson J."/>
            <person name="Maillard F."/>
            <person name="Murat C."/>
            <person name="Nolan M."/>
            <person name="Ohm R.A."/>
            <person name="Pangilinan J."/>
            <person name="Pereira M.F."/>
            <person name="Perotto S."/>
            <person name="Peter M."/>
            <person name="Pfister S."/>
            <person name="Riley R."/>
            <person name="Sitrit Y."/>
            <person name="Stielow J.B."/>
            <person name="Szollosi G."/>
            <person name="Zifcakova L."/>
            <person name="Stursova M."/>
            <person name="Spatafora J.W."/>
            <person name="Tedersoo L."/>
            <person name="Vaario L.M."/>
            <person name="Yamada A."/>
            <person name="Yan M."/>
            <person name="Wang P."/>
            <person name="Xu J."/>
            <person name="Bruns T."/>
            <person name="Baldrian P."/>
            <person name="Vilgalys R."/>
            <person name="Dunand C."/>
            <person name="Henrissat B."/>
            <person name="Grigoriev I.V."/>
            <person name="Hibbett D."/>
            <person name="Nagy L.G."/>
            <person name="Martin F.M."/>
        </authorList>
    </citation>
    <scope>NUCLEOTIDE SEQUENCE</scope>
    <source>
        <strain evidence="1">BED1</strain>
    </source>
</reference>
<reference evidence="1" key="1">
    <citation type="submission" date="2019-10" db="EMBL/GenBank/DDBJ databases">
        <authorList>
            <consortium name="DOE Joint Genome Institute"/>
            <person name="Kuo A."/>
            <person name="Miyauchi S."/>
            <person name="Kiss E."/>
            <person name="Drula E."/>
            <person name="Kohler A."/>
            <person name="Sanchez-Garcia M."/>
            <person name="Andreopoulos B."/>
            <person name="Barry K.W."/>
            <person name="Bonito G."/>
            <person name="Buee M."/>
            <person name="Carver A."/>
            <person name="Chen C."/>
            <person name="Cichocki N."/>
            <person name="Clum A."/>
            <person name="Culley D."/>
            <person name="Crous P.W."/>
            <person name="Fauchery L."/>
            <person name="Girlanda M."/>
            <person name="Hayes R."/>
            <person name="Keri Z."/>
            <person name="LaButti K."/>
            <person name="Lipzen A."/>
            <person name="Lombard V."/>
            <person name="Magnuson J."/>
            <person name="Maillard F."/>
            <person name="Morin E."/>
            <person name="Murat C."/>
            <person name="Nolan M."/>
            <person name="Ohm R."/>
            <person name="Pangilinan J."/>
            <person name="Pereira M."/>
            <person name="Perotto S."/>
            <person name="Peter M."/>
            <person name="Riley R."/>
            <person name="Sitrit Y."/>
            <person name="Stielow B."/>
            <person name="Szollosi G."/>
            <person name="Zifcakova L."/>
            <person name="Stursova M."/>
            <person name="Spatafora J.W."/>
            <person name="Tedersoo L."/>
            <person name="Vaario L.-M."/>
            <person name="Yamada A."/>
            <person name="Yan M."/>
            <person name="Wang P."/>
            <person name="Xu J."/>
            <person name="Bruns T."/>
            <person name="Baldrian P."/>
            <person name="Vilgalys R."/>
            <person name="Henrissat B."/>
            <person name="Grigoriev I.V."/>
            <person name="Hibbett D."/>
            <person name="Nagy L.G."/>
            <person name="Martin F.M."/>
        </authorList>
    </citation>
    <scope>NUCLEOTIDE SEQUENCE</scope>
    <source>
        <strain evidence="1">BED1</strain>
    </source>
</reference>
<dbReference type="PANTHER" id="PTHR33096:SF1">
    <property type="entry name" value="CXC1-LIKE CYSTEINE CLUSTER ASSOCIATED WITH KDZ TRANSPOSASES DOMAIN-CONTAINING PROTEIN"/>
    <property type="match status" value="1"/>
</dbReference>
<dbReference type="InterPro" id="IPR040521">
    <property type="entry name" value="KDZ"/>
</dbReference>
<accession>A0AAD4GLU1</accession>
<name>A0AAD4GLU1_BOLED</name>
<dbReference type="Pfam" id="PF18758">
    <property type="entry name" value="KDZ"/>
    <property type="match status" value="1"/>
</dbReference>
<protein>
    <submittedName>
        <fullName evidence="1">Uncharacterized protein</fullName>
    </submittedName>
</protein>
<gene>
    <name evidence="1" type="ORF">L210DRAFT_3384131</name>
</gene>
<dbReference type="Proteomes" id="UP001194468">
    <property type="component" value="Unassembled WGS sequence"/>
</dbReference>
<dbReference type="PANTHER" id="PTHR33096">
    <property type="entry name" value="CXC2 DOMAIN-CONTAINING PROTEIN"/>
    <property type="match status" value="1"/>
</dbReference>
<proteinExistence type="predicted"/>
<dbReference type="EMBL" id="WHUW01000001">
    <property type="protein sequence ID" value="KAF8452138.1"/>
    <property type="molecule type" value="Genomic_DNA"/>
</dbReference>
<evidence type="ECO:0000313" key="2">
    <source>
        <dbReference type="Proteomes" id="UP001194468"/>
    </source>
</evidence>
<organism evidence="1 2">
    <name type="scientific">Boletus edulis BED1</name>
    <dbReference type="NCBI Taxonomy" id="1328754"/>
    <lineage>
        <taxon>Eukaryota</taxon>
        <taxon>Fungi</taxon>
        <taxon>Dikarya</taxon>
        <taxon>Basidiomycota</taxon>
        <taxon>Agaricomycotina</taxon>
        <taxon>Agaricomycetes</taxon>
        <taxon>Agaricomycetidae</taxon>
        <taxon>Boletales</taxon>
        <taxon>Boletineae</taxon>
        <taxon>Boletaceae</taxon>
        <taxon>Boletoideae</taxon>
        <taxon>Boletus</taxon>
    </lineage>
</organism>
<comment type="caution">
    <text evidence="1">The sequence shown here is derived from an EMBL/GenBank/DDBJ whole genome shotgun (WGS) entry which is preliminary data.</text>
</comment>
<evidence type="ECO:0000313" key="1">
    <source>
        <dbReference type="EMBL" id="KAF8452138.1"/>
    </source>
</evidence>